<reference evidence="1 2" key="2">
    <citation type="submission" date="2018-11" db="EMBL/GenBank/DDBJ databases">
        <authorList>
            <consortium name="Pathogen Informatics"/>
        </authorList>
    </citation>
    <scope>NUCLEOTIDE SEQUENCE [LARGE SCALE GENOMIC DNA]</scope>
    <source>
        <strain evidence="1 2">NST_G2</strain>
    </source>
</reference>
<dbReference type="AlphaFoldDB" id="A0A183SU64"/>
<dbReference type="Proteomes" id="UP000275846">
    <property type="component" value="Unassembled WGS sequence"/>
</dbReference>
<accession>A0A183SU64</accession>
<gene>
    <name evidence="1" type="ORF">SSLN_LOCUS7762</name>
</gene>
<proteinExistence type="predicted"/>
<organism evidence="3">
    <name type="scientific">Schistocephalus solidus</name>
    <name type="common">Tapeworm</name>
    <dbReference type="NCBI Taxonomy" id="70667"/>
    <lineage>
        <taxon>Eukaryota</taxon>
        <taxon>Metazoa</taxon>
        <taxon>Spiralia</taxon>
        <taxon>Lophotrochozoa</taxon>
        <taxon>Platyhelminthes</taxon>
        <taxon>Cestoda</taxon>
        <taxon>Eucestoda</taxon>
        <taxon>Diphyllobothriidea</taxon>
        <taxon>Diphyllobothriidae</taxon>
        <taxon>Schistocephalus</taxon>
    </lineage>
</organism>
<dbReference type="PANTHER" id="PTHR47027">
    <property type="entry name" value="REVERSE TRANSCRIPTASE DOMAIN-CONTAINING PROTEIN"/>
    <property type="match status" value="1"/>
</dbReference>
<dbReference type="WBParaSite" id="SSLN_0000805701-mRNA-1">
    <property type="protein sequence ID" value="SSLN_0000805701-mRNA-1"/>
    <property type="gene ID" value="SSLN_0000805701"/>
</dbReference>
<dbReference type="OrthoDB" id="10030815at2759"/>
<sequence>MTLHLPLRGLTSTTTISAYASPMTSTGEMKNKLYDNRHILLASVPKTDKLVILGDFNTHVTTDHAAWKGVLGPHILEEPTTPARKEVQEIQTHLYSAFVDLMKAFETVNCGGLWKIMQKVGRLEQFTCIVRHFHSRVMTHVTENGKVSKAFTVTTGVKQGSYCPLPPSLVSCCRLRSTQNCGEICMLSRNRRIDEVPQRISKAS</sequence>
<reference evidence="3" key="1">
    <citation type="submission" date="2016-06" db="UniProtKB">
        <authorList>
            <consortium name="WormBaseParasite"/>
        </authorList>
    </citation>
    <scope>IDENTIFICATION</scope>
</reference>
<name>A0A183SU64_SCHSO</name>
<dbReference type="EMBL" id="UYSU01034291">
    <property type="protein sequence ID" value="VDL94147.1"/>
    <property type="molecule type" value="Genomic_DNA"/>
</dbReference>
<evidence type="ECO:0000313" key="2">
    <source>
        <dbReference type="Proteomes" id="UP000275846"/>
    </source>
</evidence>
<keyword evidence="2" id="KW-1185">Reference proteome</keyword>
<evidence type="ECO:0000313" key="1">
    <source>
        <dbReference type="EMBL" id="VDL94147.1"/>
    </source>
</evidence>
<evidence type="ECO:0000313" key="3">
    <source>
        <dbReference type="WBParaSite" id="SSLN_0000805701-mRNA-1"/>
    </source>
</evidence>
<dbReference type="PANTHER" id="PTHR47027:SF26">
    <property type="entry name" value="REVERSE TRANSCRIPTASE DOMAIN-CONTAINING PROTEIN"/>
    <property type="match status" value="1"/>
</dbReference>
<protein>
    <submittedName>
        <fullName evidence="3">Reverse transcriptase domain-containing protein</fullName>
    </submittedName>
</protein>